<keyword evidence="1" id="KW-0732">Signal</keyword>
<dbReference type="Proteomes" id="UP000683401">
    <property type="component" value="Chromosome"/>
</dbReference>
<dbReference type="PROSITE" id="PS51257">
    <property type="entry name" value="PROKAR_LIPOPROTEIN"/>
    <property type="match status" value="1"/>
</dbReference>
<name>A0ABX8HME4_9PSED</name>
<reference evidence="3" key="1">
    <citation type="submission" date="2021-06" db="EMBL/GenBank/DDBJ databases">
        <title>Identification of Pseudomonas cichorii causing bacterial leaf black spot of flue-cured tobacco, a new disease in China.</title>
        <authorList>
            <person name="Lu C.-H."/>
        </authorList>
    </citation>
    <scope>NUCLEOTIDE SEQUENCE [LARGE SCALE GENOMIC DNA]</scope>
    <source>
        <strain evidence="3">LJ2</strain>
    </source>
</reference>
<dbReference type="EMBL" id="CP076668">
    <property type="protein sequence ID" value="QWU81741.1"/>
    <property type="molecule type" value="Genomic_DNA"/>
</dbReference>
<proteinExistence type="predicted"/>
<evidence type="ECO:0000256" key="1">
    <source>
        <dbReference type="SAM" id="SignalP"/>
    </source>
</evidence>
<keyword evidence="3" id="KW-1185">Reference proteome</keyword>
<accession>A0ABX8HME4</accession>
<dbReference type="RefSeq" id="WP_216703692.1">
    <property type="nucleotide sequence ID" value="NZ_CP076668.1"/>
</dbReference>
<organism evidence="2 3">
    <name type="scientific">Pseudomonas lijiangensis</name>
    <dbReference type="NCBI Taxonomy" id="2995658"/>
    <lineage>
        <taxon>Bacteria</taxon>
        <taxon>Pseudomonadati</taxon>
        <taxon>Pseudomonadota</taxon>
        <taxon>Gammaproteobacteria</taxon>
        <taxon>Pseudomonadales</taxon>
        <taxon>Pseudomonadaceae</taxon>
        <taxon>Pseudomonas</taxon>
    </lineage>
</organism>
<gene>
    <name evidence="2" type="ORF">KQP88_16995</name>
</gene>
<protein>
    <submittedName>
        <fullName evidence="2">Uncharacterized protein</fullName>
    </submittedName>
</protein>
<feature type="chain" id="PRO_5046287076" evidence="1">
    <location>
        <begin position="25"/>
        <end position="527"/>
    </location>
</feature>
<evidence type="ECO:0000313" key="2">
    <source>
        <dbReference type="EMBL" id="QWU81741.1"/>
    </source>
</evidence>
<feature type="signal peptide" evidence="1">
    <location>
        <begin position="1"/>
        <end position="24"/>
    </location>
</feature>
<sequence length="527" mass="57493">MKTLSIFTNIIASLGLFACVSAQAITGPETVQLLNNRYQSTASTCANDKPAWQCSGVLVQAAARQAGQMFWHHNANATALGAEGLVYLRSDVGIRQLPQPNGVIFSDLFTAIGDGKQLEILCAYPLTQGLDNTRGNHGCALPVRFEPSANDVSSCSALGVTDAATWLTHFQQQGSKPGQQCSLSSLDPLQFIASLQAHEMLGSPGSAQTNQLQLKNWDPSTARDIPVQALFYDIDQAGALSAAQKDQRDYFNATGQWLTVVRMDLQDNSPNVFGFNLQDQLYVGYEIASRLNQRYQDTAPQCRDDKAAYFCNGVLIRGADATPQFHAWNPSPNSVSRNGVSFSYLRADVGTLKLAGNHGFIMKESFAPAIHPVTLRCSYPVNASTSIIPDSCRESCLQQGIVTVEGWRARYASTASSSCAFTPSPAQFQLNINVRNTLGSAKDYWNELIIAAWPQDIPEKLPLEGFFYSEPQSKPHAQFIQADYFKTTGNFLPVIRATLANHEPFVYELNDQLSPGTPGLSSRALED</sequence>
<evidence type="ECO:0000313" key="3">
    <source>
        <dbReference type="Proteomes" id="UP000683401"/>
    </source>
</evidence>